<dbReference type="AlphaFoldDB" id="A0A0F9G7Y1"/>
<protein>
    <submittedName>
        <fullName evidence="1">Uncharacterized protein</fullName>
    </submittedName>
</protein>
<proteinExistence type="predicted"/>
<name>A0A0F9G7Y1_9ZZZZ</name>
<dbReference type="EMBL" id="LAZR01029520">
    <property type="protein sequence ID" value="KKL59337.1"/>
    <property type="molecule type" value="Genomic_DNA"/>
</dbReference>
<evidence type="ECO:0000313" key="1">
    <source>
        <dbReference type="EMBL" id="KKL59337.1"/>
    </source>
</evidence>
<organism evidence="1">
    <name type="scientific">marine sediment metagenome</name>
    <dbReference type="NCBI Taxonomy" id="412755"/>
    <lineage>
        <taxon>unclassified sequences</taxon>
        <taxon>metagenomes</taxon>
        <taxon>ecological metagenomes</taxon>
    </lineage>
</organism>
<reference evidence="1" key="1">
    <citation type="journal article" date="2015" name="Nature">
        <title>Complex archaea that bridge the gap between prokaryotes and eukaryotes.</title>
        <authorList>
            <person name="Spang A."/>
            <person name="Saw J.H."/>
            <person name="Jorgensen S.L."/>
            <person name="Zaremba-Niedzwiedzka K."/>
            <person name="Martijn J."/>
            <person name="Lind A.E."/>
            <person name="van Eijk R."/>
            <person name="Schleper C."/>
            <person name="Guy L."/>
            <person name="Ettema T.J."/>
        </authorList>
    </citation>
    <scope>NUCLEOTIDE SEQUENCE</scope>
</reference>
<gene>
    <name evidence="1" type="ORF">LCGC14_2216340</name>
</gene>
<accession>A0A0F9G7Y1</accession>
<sequence length="46" mass="5591">MEKSDEVPKEILWNPKFVSDFIFRMLMEEKKMINEKCWLKGNKNGK</sequence>
<comment type="caution">
    <text evidence="1">The sequence shown here is derived from an EMBL/GenBank/DDBJ whole genome shotgun (WGS) entry which is preliminary data.</text>
</comment>